<evidence type="ECO:0000256" key="1">
    <source>
        <dbReference type="ARBA" id="ARBA00004123"/>
    </source>
</evidence>
<feature type="compositionally biased region" description="Low complexity" evidence="7">
    <location>
        <begin position="330"/>
        <end position="346"/>
    </location>
</feature>
<accession>A0A5J4ZI17</accession>
<reference evidence="9 10" key="1">
    <citation type="submission" date="2019-09" db="EMBL/GenBank/DDBJ databases">
        <title>A chromosome-level genome assembly of the Chinese tupelo Nyssa sinensis.</title>
        <authorList>
            <person name="Yang X."/>
            <person name="Kang M."/>
            <person name="Yang Y."/>
            <person name="Xiong H."/>
            <person name="Wang M."/>
            <person name="Zhang Z."/>
            <person name="Wang Z."/>
            <person name="Wu H."/>
            <person name="Ma T."/>
            <person name="Liu J."/>
            <person name="Xi Z."/>
        </authorList>
    </citation>
    <scope>NUCLEOTIDE SEQUENCE [LARGE SCALE GENOMIC DNA]</scope>
    <source>
        <strain evidence="9">J267</strain>
        <tissue evidence="9">Leaf</tissue>
    </source>
</reference>
<evidence type="ECO:0000256" key="5">
    <source>
        <dbReference type="ARBA" id="ARBA00023242"/>
    </source>
</evidence>
<name>A0A5J4ZI17_9ASTE</name>
<feature type="compositionally biased region" description="Polar residues" evidence="7">
    <location>
        <begin position="81"/>
        <end position="95"/>
    </location>
</feature>
<protein>
    <recommendedName>
        <fullName evidence="6">Transcription repressor</fullName>
    </recommendedName>
    <alternativeName>
        <fullName evidence="6">Ovate family protein</fullName>
    </alternativeName>
</protein>
<evidence type="ECO:0000256" key="7">
    <source>
        <dbReference type="SAM" id="MobiDB-lite"/>
    </source>
</evidence>
<keyword evidence="10" id="KW-1185">Reference proteome</keyword>
<dbReference type="GO" id="GO:0003677">
    <property type="term" value="F:DNA binding"/>
    <property type="evidence" value="ECO:0007669"/>
    <property type="project" value="InterPro"/>
</dbReference>
<dbReference type="GO" id="GO:0005634">
    <property type="term" value="C:nucleus"/>
    <property type="evidence" value="ECO:0007669"/>
    <property type="project" value="UniProtKB-SubCell"/>
</dbReference>
<dbReference type="Proteomes" id="UP000325577">
    <property type="component" value="Linkage Group LG8"/>
</dbReference>
<keyword evidence="4 6" id="KW-0804">Transcription</keyword>
<evidence type="ECO:0000313" key="10">
    <source>
        <dbReference type="Proteomes" id="UP000325577"/>
    </source>
</evidence>
<comment type="function">
    <text evidence="6">Transcriptional repressor that regulates multiple aspects of plant growth and development.</text>
</comment>
<dbReference type="Pfam" id="PF13724">
    <property type="entry name" value="DNA_binding_2"/>
    <property type="match status" value="1"/>
</dbReference>
<feature type="compositionally biased region" description="Basic residues" evidence="7">
    <location>
        <begin position="28"/>
        <end position="39"/>
    </location>
</feature>
<dbReference type="PANTHER" id="PTHR33057:SF151">
    <property type="entry name" value="TRANSCRIPTION REPRESSOR OFP1"/>
    <property type="match status" value="1"/>
</dbReference>
<feature type="region of interest" description="Disordered" evidence="7">
    <location>
        <begin position="28"/>
        <end position="128"/>
    </location>
</feature>
<dbReference type="InterPro" id="IPR038933">
    <property type="entry name" value="Ovate"/>
</dbReference>
<keyword evidence="2 6" id="KW-0678">Repressor</keyword>
<evidence type="ECO:0000256" key="3">
    <source>
        <dbReference type="ARBA" id="ARBA00023015"/>
    </source>
</evidence>
<feature type="compositionally biased region" description="Basic residues" evidence="7">
    <location>
        <begin position="319"/>
        <end position="329"/>
    </location>
</feature>
<feature type="compositionally biased region" description="Basic residues" evidence="7">
    <location>
        <begin position="109"/>
        <end position="120"/>
    </location>
</feature>
<dbReference type="GO" id="GO:0045892">
    <property type="term" value="P:negative regulation of DNA-templated transcription"/>
    <property type="evidence" value="ECO:0007669"/>
    <property type="project" value="UniProtKB-UniRule"/>
</dbReference>
<feature type="region of interest" description="Disordered" evidence="7">
    <location>
        <begin position="241"/>
        <end position="268"/>
    </location>
</feature>
<dbReference type="Pfam" id="PF04844">
    <property type="entry name" value="Ovate"/>
    <property type="match status" value="1"/>
</dbReference>
<feature type="region of interest" description="Disordered" evidence="7">
    <location>
        <begin position="147"/>
        <end position="166"/>
    </location>
</feature>
<evidence type="ECO:0000313" key="9">
    <source>
        <dbReference type="EMBL" id="KAA8517524.1"/>
    </source>
</evidence>
<sequence>MGNYRFRLSDMIPNAWFYKLKDMGRTRKQNTIHPTKKKQPPTSSSSTAAASTQPPEPKQSHLSHQRKSYYFTRELTPPPTSDSTFYNNSPRSTKASDTHFPADPPRKSSNNRRSTRRNRSSPRLVTSTATVSAGCSCRATIQSVWTKPDTTSEEYPNSPLDSSSDLESLLPECGSDRGLPADSFDGMVSWSSSCHCRLNNDIIIDMDDKPFNGQFDGFERIGEVELPPIITKQPFKFNDAINDMKKKKKKKKKDESNESTTITRSSAKFEERNANGSLFVKVVKENTISNSKEQRTSPVRRFSANSPGLKLRTNSPRIASRKIQAHGRKSVSSTTSSGSRRSTSGTFAVVKSSSDPQTDFRDSMVEMILENNIRASKDLEELLACYLSLNSVEHHDVIINAFKQIWFCPCSIAYYCAFPMLSSVFL</sequence>
<dbReference type="PANTHER" id="PTHR33057">
    <property type="entry name" value="TRANSCRIPTION REPRESSOR OFP7-RELATED"/>
    <property type="match status" value="1"/>
</dbReference>
<keyword evidence="3 6" id="KW-0805">Transcription regulation</keyword>
<evidence type="ECO:0000256" key="4">
    <source>
        <dbReference type="ARBA" id="ARBA00023163"/>
    </source>
</evidence>
<feature type="domain" description="OVATE" evidence="8">
    <location>
        <begin position="349"/>
        <end position="408"/>
    </location>
</feature>
<dbReference type="AlphaFoldDB" id="A0A5J4ZI17"/>
<dbReference type="InterPro" id="IPR025830">
    <property type="entry name" value="DNA_bnd_dom_ovate"/>
</dbReference>
<evidence type="ECO:0000259" key="8">
    <source>
        <dbReference type="PROSITE" id="PS51754"/>
    </source>
</evidence>
<organism evidence="9 10">
    <name type="scientific">Nyssa sinensis</name>
    <dbReference type="NCBI Taxonomy" id="561372"/>
    <lineage>
        <taxon>Eukaryota</taxon>
        <taxon>Viridiplantae</taxon>
        <taxon>Streptophyta</taxon>
        <taxon>Embryophyta</taxon>
        <taxon>Tracheophyta</taxon>
        <taxon>Spermatophyta</taxon>
        <taxon>Magnoliopsida</taxon>
        <taxon>eudicotyledons</taxon>
        <taxon>Gunneridae</taxon>
        <taxon>Pentapetalae</taxon>
        <taxon>asterids</taxon>
        <taxon>Cornales</taxon>
        <taxon>Nyssaceae</taxon>
        <taxon>Nyssa</taxon>
    </lineage>
</organism>
<dbReference type="NCBIfam" id="TIGR01568">
    <property type="entry name" value="A_thal_3678"/>
    <property type="match status" value="1"/>
</dbReference>
<dbReference type="OrthoDB" id="1928390at2759"/>
<keyword evidence="5 6" id="KW-0539">Nucleus</keyword>
<dbReference type="EMBL" id="CM018051">
    <property type="protein sequence ID" value="KAA8517524.1"/>
    <property type="molecule type" value="Genomic_DNA"/>
</dbReference>
<dbReference type="PROSITE" id="PS51754">
    <property type="entry name" value="OVATE"/>
    <property type="match status" value="1"/>
</dbReference>
<feature type="compositionally biased region" description="Low complexity" evidence="7">
    <location>
        <begin position="40"/>
        <end position="53"/>
    </location>
</feature>
<evidence type="ECO:0000256" key="2">
    <source>
        <dbReference type="ARBA" id="ARBA00022491"/>
    </source>
</evidence>
<dbReference type="InterPro" id="IPR006458">
    <property type="entry name" value="Ovate_C"/>
</dbReference>
<evidence type="ECO:0000256" key="6">
    <source>
        <dbReference type="RuleBase" id="RU367028"/>
    </source>
</evidence>
<proteinExistence type="predicted"/>
<gene>
    <name evidence="9" type="ORF">F0562_017846</name>
</gene>
<comment type="subcellular location">
    <subcellularLocation>
        <location evidence="1 6">Nucleus</location>
    </subcellularLocation>
</comment>
<feature type="region of interest" description="Disordered" evidence="7">
    <location>
        <begin position="289"/>
        <end position="351"/>
    </location>
</feature>